<evidence type="ECO:0008006" key="5">
    <source>
        <dbReference type="Google" id="ProtNLM"/>
    </source>
</evidence>
<feature type="chain" id="PRO_5016391954" description="Secreted protein" evidence="2">
    <location>
        <begin position="22"/>
        <end position="175"/>
    </location>
</feature>
<organism evidence="3 4">
    <name type="scientific">Acaromyces ingoldii</name>
    <dbReference type="NCBI Taxonomy" id="215250"/>
    <lineage>
        <taxon>Eukaryota</taxon>
        <taxon>Fungi</taxon>
        <taxon>Dikarya</taxon>
        <taxon>Basidiomycota</taxon>
        <taxon>Ustilaginomycotina</taxon>
        <taxon>Exobasidiomycetes</taxon>
        <taxon>Exobasidiales</taxon>
        <taxon>Cryptobasidiaceae</taxon>
        <taxon>Acaromyces</taxon>
    </lineage>
</organism>
<dbReference type="InParanoid" id="A0A316YC34"/>
<keyword evidence="4" id="KW-1185">Reference proteome</keyword>
<feature type="signal peptide" evidence="2">
    <location>
        <begin position="1"/>
        <end position="21"/>
    </location>
</feature>
<dbReference type="GeneID" id="37047232"/>
<evidence type="ECO:0000313" key="4">
    <source>
        <dbReference type="Proteomes" id="UP000245768"/>
    </source>
</evidence>
<keyword evidence="2" id="KW-0732">Signal</keyword>
<evidence type="ECO:0000256" key="2">
    <source>
        <dbReference type="SAM" id="SignalP"/>
    </source>
</evidence>
<reference evidence="3 4" key="1">
    <citation type="journal article" date="2018" name="Mol. Biol. Evol.">
        <title>Broad Genomic Sampling Reveals a Smut Pathogenic Ancestry of the Fungal Clade Ustilaginomycotina.</title>
        <authorList>
            <person name="Kijpornyongpan T."/>
            <person name="Mondo S.J."/>
            <person name="Barry K."/>
            <person name="Sandor L."/>
            <person name="Lee J."/>
            <person name="Lipzen A."/>
            <person name="Pangilinan J."/>
            <person name="LaButti K."/>
            <person name="Hainaut M."/>
            <person name="Henrissat B."/>
            <person name="Grigoriev I.V."/>
            <person name="Spatafora J.W."/>
            <person name="Aime M.C."/>
        </authorList>
    </citation>
    <scope>NUCLEOTIDE SEQUENCE [LARGE SCALE GENOMIC DNA]</scope>
    <source>
        <strain evidence="3 4">MCA 4198</strain>
    </source>
</reference>
<protein>
    <recommendedName>
        <fullName evidence="5">Secreted protein</fullName>
    </recommendedName>
</protein>
<evidence type="ECO:0000256" key="1">
    <source>
        <dbReference type="SAM" id="MobiDB-lite"/>
    </source>
</evidence>
<accession>A0A316YC34</accession>
<feature type="region of interest" description="Disordered" evidence="1">
    <location>
        <begin position="149"/>
        <end position="175"/>
    </location>
</feature>
<gene>
    <name evidence="3" type="ORF">FA10DRAFT_304113</name>
</gene>
<evidence type="ECO:0000313" key="3">
    <source>
        <dbReference type="EMBL" id="PWN87310.1"/>
    </source>
</evidence>
<dbReference type="AlphaFoldDB" id="A0A316YC34"/>
<proteinExistence type="predicted"/>
<name>A0A316YC34_9BASI</name>
<feature type="compositionally biased region" description="Basic and acidic residues" evidence="1">
    <location>
        <begin position="164"/>
        <end position="175"/>
    </location>
</feature>
<dbReference type="Proteomes" id="UP000245768">
    <property type="component" value="Unassembled WGS sequence"/>
</dbReference>
<dbReference type="EMBL" id="KZ819640">
    <property type="protein sequence ID" value="PWN87310.1"/>
    <property type="molecule type" value="Genomic_DNA"/>
</dbReference>
<sequence length="175" mass="18839">MKKCVLLFVVLVGLSFSAVLGAPAPAGGNSVVATSLCNAAPGGSLQHDATRNLYKRTDKGKKVHDEGTSSNSNIVTTTEEAYNWVYRVPVGTATGFLFRGDSSQVATFIEQMEKYIRDGEFGDKKLVHVSKWTVPNDEGHQGAQVTVEPVGEQSNTDNGEEEVTAEKKELFSNTV</sequence>
<dbReference type="RefSeq" id="XP_025374508.1">
    <property type="nucleotide sequence ID" value="XM_025525316.1"/>
</dbReference>